<keyword evidence="1" id="KW-0812">Transmembrane</keyword>
<feature type="transmembrane region" description="Helical" evidence="1">
    <location>
        <begin position="5"/>
        <end position="22"/>
    </location>
</feature>
<dbReference type="Proteomes" id="UP001139534">
    <property type="component" value="Unassembled WGS sequence"/>
</dbReference>
<keyword evidence="3" id="KW-1185">Reference proteome</keyword>
<organism evidence="2 3">
    <name type="scientific">Paenibacillus mellifer</name>
    <dbReference type="NCBI Taxonomy" id="2937794"/>
    <lineage>
        <taxon>Bacteria</taxon>
        <taxon>Bacillati</taxon>
        <taxon>Bacillota</taxon>
        <taxon>Bacilli</taxon>
        <taxon>Bacillales</taxon>
        <taxon>Paenibacillaceae</taxon>
        <taxon>Paenibacillus</taxon>
    </lineage>
</organism>
<accession>A0A9X1Y1Y9</accession>
<comment type="caution">
    <text evidence="2">The sequence shown here is derived from an EMBL/GenBank/DDBJ whole genome shotgun (WGS) entry which is preliminary data.</text>
</comment>
<evidence type="ECO:0000313" key="3">
    <source>
        <dbReference type="Proteomes" id="UP001139534"/>
    </source>
</evidence>
<evidence type="ECO:0000313" key="2">
    <source>
        <dbReference type="EMBL" id="MCK8489462.1"/>
    </source>
</evidence>
<proteinExistence type="predicted"/>
<reference evidence="2" key="1">
    <citation type="submission" date="2022-04" db="EMBL/GenBank/DDBJ databases">
        <authorList>
            <person name="Seo M.-J."/>
        </authorList>
    </citation>
    <scope>NUCLEOTIDE SEQUENCE</scope>
    <source>
        <strain evidence="2">MBLB2552</strain>
    </source>
</reference>
<dbReference type="EMBL" id="JALPRK010000024">
    <property type="protein sequence ID" value="MCK8489462.1"/>
    <property type="molecule type" value="Genomic_DNA"/>
</dbReference>
<protein>
    <submittedName>
        <fullName evidence="2">Uncharacterized protein</fullName>
    </submittedName>
</protein>
<gene>
    <name evidence="2" type="ORF">M0651_19995</name>
</gene>
<dbReference type="RefSeq" id="WP_248553493.1">
    <property type="nucleotide sequence ID" value="NZ_JALPRK010000024.1"/>
</dbReference>
<sequence length="150" mass="17347">MKRRIYALAVIVLIVIAGVIIFEVSKSTTFDKIVLERLNGNEISSITLLRTLDDNSEEEISITDPNGIKKVVHYFSQMKLKEKKSRPSVDYTEQYRIIIRTDEKRRFGITLYDNNYLSVYDYNATLRGISSYEITNKIDDPSVIPSLFNK</sequence>
<dbReference type="Gene3D" id="3.30.1490.410">
    <property type="entry name" value="Uncharacterised protein PF16224, DUF4883"/>
    <property type="match status" value="1"/>
</dbReference>
<keyword evidence="1" id="KW-1133">Transmembrane helix</keyword>
<dbReference type="AlphaFoldDB" id="A0A9X1Y1Y9"/>
<name>A0A9X1Y1Y9_9BACL</name>
<keyword evidence="1" id="KW-0472">Membrane</keyword>
<evidence type="ECO:0000256" key="1">
    <source>
        <dbReference type="SAM" id="Phobius"/>
    </source>
</evidence>